<feature type="domain" description="Methyltransferase" evidence="1">
    <location>
        <begin position="60"/>
        <end position="154"/>
    </location>
</feature>
<dbReference type="AlphaFoldDB" id="A0A9W4QWW6"/>
<gene>
    <name evidence="3" type="ORF">PSECIP111854_01889</name>
    <name evidence="2" type="ORF">PSECIP111951_00993</name>
</gene>
<dbReference type="InterPro" id="IPR029063">
    <property type="entry name" value="SAM-dependent_MTases_sf"/>
</dbReference>
<reference evidence="3 5" key="1">
    <citation type="submission" date="2022-07" db="EMBL/GenBank/DDBJ databases">
        <authorList>
            <person name="Criscuolo A."/>
        </authorList>
    </citation>
    <scope>NUCLEOTIDE SEQUENCE</scope>
    <source>
        <strain evidence="5">CIP 111951</strain>
        <strain evidence="3">CIP111854</strain>
        <strain evidence="2">CIP111951</strain>
    </source>
</reference>
<protein>
    <recommendedName>
        <fullName evidence="1">Methyltransferase domain-containing protein</fullName>
    </recommendedName>
</protein>
<evidence type="ECO:0000313" key="3">
    <source>
        <dbReference type="EMBL" id="CAH9056910.1"/>
    </source>
</evidence>
<dbReference type="Gene3D" id="3.40.50.150">
    <property type="entry name" value="Vaccinia Virus protein VP39"/>
    <property type="match status" value="1"/>
</dbReference>
<dbReference type="EMBL" id="CAMAPC010000006">
    <property type="protein sequence ID" value="CAH9056910.1"/>
    <property type="molecule type" value="Genomic_DNA"/>
</dbReference>
<dbReference type="Pfam" id="PF13649">
    <property type="entry name" value="Methyltransf_25"/>
    <property type="match status" value="1"/>
</dbReference>
<dbReference type="RefSeq" id="WP_261592181.1">
    <property type="nucleotide sequence ID" value="NZ_CAMAPC010000006.1"/>
</dbReference>
<evidence type="ECO:0000313" key="2">
    <source>
        <dbReference type="EMBL" id="CAH9054247.1"/>
    </source>
</evidence>
<dbReference type="PANTHER" id="PTHR43591">
    <property type="entry name" value="METHYLTRANSFERASE"/>
    <property type="match status" value="1"/>
</dbReference>
<dbReference type="InterPro" id="IPR041698">
    <property type="entry name" value="Methyltransf_25"/>
</dbReference>
<dbReference type="EMBL" id="CAMAPD010000004">
    <property type="protein sequence ID" value="CAH9054247.1"/>
    <property type="molecule type" value="Genomic_DNA"/>
</dbReference>
<dbReference type="Proteomes" id="UP001152467">
    <property type="component" value="Unassembled WGS sequence"/>
</dbReference>
<dbReference type="CDD" id="cd02440">
    <property type="entry name" value="AdoMet_MTases"/>
    <property type="match status" value="1"/>
</dbReference>
<dbReference type="Proteomes" id="UP001152485">
    <property type="component" value="Unassembled WGS sequence"/>
</dbReference>
<evidence type="ECO:0000313" key="4">
    <source>
        <dbReference type="Proteomes" id="UP001152467"/>
    </source>
</evidence>
<evidence type="ECO:0000259" key="1">
    <source>
        <dbReference type="Pfam" id="PF13649"/>
    </source>
</evidence>
<name>A0A9W4QWW6_9GAMM</name>
<proteinExistence type="predicted"/>
<sequence length="245" mass="28173">MTDCKSTLQYQEETERWYDESYGSEGFRAQRLYPNEELLRFLGRKFFNGTQREDRKDIRVLELGCGSGANLWMIAKEGFDTYGIDLSQQAISLAESMLIHWDVNATLVKGSFEELPFEDDYFDVIIDVFSTNCLTHSAFTHCLKQVKRCLKPSGAFFSYTPSAASDAFKNHHPAKLIDAWTLNGVFRESSPFSGQAYPFRFIDAEHYQALLQENGIIVDYLETVGRTYNTKKEYFEFIVVSGINE</sequence>
<organism evidence="3 4">
    <name type="scientific">Pseudoalteromonas holothuriae</name>
    <dbReference type="NCBI Taxonomy" id="2963714"/>
    <lineage>
        <taxon>Bacteria</taxon>
        <taxon>Pseudomonadati</taxon>
        <taxon>Pseudomonadota</taxon>
        <taxon>Gammaproteobacteria</taxon>
        <taxon>Alteromonadales</taxon>
        <taxon>Pseudoalteromonadaceae</taxon>
        <taxon>Pseudoalteromonas</taxon>
    </lineage>
</organism>
<evidence type="ECO:0000313" key="5">
    <source>
        <dbReference type="Proteomes" id="UP001152485"/>
    </source>
</evidence>
<dbReference type="SUPFAM" id="SSF53335">
    <property type="entry name" value="S-adenosyl-L-methionine-dependent methyltransferases"/>
    <property type="match status" value="1"/>
</dbReference>
<keyword evidence="4" id="KW-1185">Reference proteome</keyword>
<accession>A0A9W4QWW6</accession>
<comment type="caution">
    <text evidence="3">The sequence shown here is derived from an EMBL/GenBank/DDBJ whole genome shotgun (WGS) entry which is preliminary data.</text>
</comment>